<feature type="region of interest" description="Disordered" evidence="1">
    <location>
        <begin position="100"/>
        <end position="151"/>
    </location>
</feature>
<feature type="compositionally biased region" description="Basic and acidic residues" evidence="1">
    <location>
        <begin position="66"/>
        <end position="82"/>
    </location>
</feature>
<feature type="compositionally biased region" description="Basic and acidic residues" evidence="1">
    <location>
        <begin position="123"/>
        <end position="132"/>
    </location>
</feature>
<protein>
    <submittedName>
        <fullName evidence="2">Uncharacterized protein</fullName>
    </submittedName>
</protein>
<dbReference type="OrthoDB" id="3563423at2759"/>
<proteinExistence type="predicted"/>
<evidence type="ECO:0000256" key="1">
    <source>
        <dbReference type="SAM" id="MobiDB-lite"/>
    </source>
</evidence>
<name>A0A4S8QJQ6_9HELO</name>
<evidence type="ECO:0000313" key="2">
    <source>
        <dbReference type="EMBL" id="THV44780.1"/>
    </source>
</evidence>
<comment type="caution">
    <text evidence="2">The sequence shown here is derived from an EMBL/GenBank/DDBJ whole genome shotgun (WGS) entry which is preliminary data.</text>
</comment>
<feature type="compositionally biased region" description="Basic residues" evidence="1">
    <location>
        <begin position="142"/>
        <end position="151"/>
    </location>
</feature>
<reference evidence="2 3" key="1">
    <citation type="submission" date="2017-12" db="EMBL/GenBank/DDBJ databases">
        <title>Comparative genomics of Botrytis spp.</title>
        <authorList>
            <person name="Valero-Jimenez C.A."/>
            <person name="Tapia P."/>
            <person name="Veloso J."/>
            <person name="Silva-Moreno E."/>
            <person name="Staats M."/>
            <person name="Valdes J.H."/>
            <person name="Van Kan J.A.L."/>
        </authorList>
    </citation>
    <scope>NUCLEOTIDE SEQUENCE [LARGE SCALE GENOMIC DNA]</scope>
    <source>
        <strain evidence="2 3">MUCL435</strain>
    </source>
</reference>
<feature type="region of interest" description="Disordered" evidence="1">
    <location>
        <begin position="64"/>
        <end position="83"/>
    </location>
</feature>
<accession>A0A4S8QJQ6</accession>
<dbReference type="AlphaFoldDB" id="A0A4S8QJQ6"/>
<gene>
    <name evidence="2" type="ORF">BGAL_0580g00010</name>
</gene>
<dbReference type="EMBL" id="PQXL01000579">
    <property type="protein sequence ID" value="THV44780.1"/>
    <property type="molecule type" value="Genomic_DNA"/>
</dbReference>
<keyword evidence="3" id="KW-1185">Reference proteome</keyword>
<evidence type="ECO:0000313" key="3">
    <source>
        <dbReference type="Proteomes" id="UP000308671"/>
    </source>
</evidence>
<sequence>MPPPSQGTGKDPSGWIRKQSNAFAQLKQKTNTPKAQAAIEAERKAKRSEFREIYKVFEDVAASMEADPKIQAEKKAHDEKMEKQKRKLLREKIEKDVAAARAKQNREEEEELKRIGNSSAVGAEKKRLDRKSGSSSMDKPKRNGNVKKPVT</sequence>
<dbReference type="Proteomes" id="UP000308671">
    <property type="component" value="Unassembled WGS sequence"/>
</dbReference>
<organism evidence="2 3">
    <name type="scientific">Botrytis galanthina</name>
    <dbReference type="NCBI Taxonomy" id="278940"/>
    <lineage>
        <taxon>Eukaryota</taxon>
        <taxon>Fungi</taxon>
        <taxon>Dikarya</taxon>
        <taxon>Ascomycota</taxon>
        <taxon>Pezizomycotina</taxon>
        <taxon>Leotiomycetes</taxon>
        <taxon>Helotiales</taxon>
        <taxon>Sclerotiniaceae</taxon>
        <taxon>Botrytis</taxon>
    </lineage>
</organism>